<dbReference type="GO" id="GO:0005975">
    <property type="term" value="P:carbohydrate metabolic process"/>
    <property type="evidence" value="ECO:0007669"/>
    <property type="project" value="InterPro"/>
</dbReference>
<evidence type="ECO:0000313" key="8">
    <source>
        <dbReference type="Proteomes" id="UP000260862"/>
    </source>
</evidence>
<evidence type="ECO:0000313" key="7">
    <source>
        <dbReference type="EMBL" id="RGK53247.1"/>
    </source>
</evidence>
<protein>
    <submittedName>
        <fullName evidence="7">Beta-xylosidase</fullName>
    </submittedName>
</protein>
<keyword evidence="8" id="KW-1185">Reference proteome</keyword>
<dbReference type="InterPro" id="IPR006710">
    <property type="entry name" value="Glyco_hydro_43"/>
</dbReference>
<dbReference type="InterPro" id="IPR041542">
    <property type="entry name" value="GH43_C2"/>
</dbReference>
<dbReference type="Pfam" id="PF17851">
    <property type="entry name" value="GH43_C2"/>
    <property type="match status" value="1"/>
</dbReference>
<name>A0A3E4MU79_9BACT</name>
<keyword evidence="2 5" id="KW-0378">Hydrolase</keyword>
<dbReference type="Gene3D" id="2.115.10.20">
    <property type="entry name" value="Glycosyl hydrolase domain, family 43"/>
    <property type="match status" value="1"/>
</dbReference>
<sequence>MIQRILYVGLITGFCILGDVTAQNTSNESNPVWGNWEKWGEQNDGTYRNPIIPADYSDIDCIQVGDDYYAISSTFQFSPGMTLLHSKDLVNWEFCGNIISDLTQIGTKLNWDQMDRYARGVWAGTLRHHNGRFYLFFGTPDEGYFMTSSSKPEGPWEPLTPLLLEAGWDDCTAIWDEDGKACFVGTHFADGYKTYLFPMAKDGKSINRKSAKLIHSGNGREANKLIKVGEWYYLVFSEHKPGTGRYVMARRSKKLFGPYKEEKQLALASREAMEPNQGGIIQGKDGKWYFLTHHGTGDWSGRIVSLLPVIWIDGWPLIGKVLPQQIGTMQWEAPMPAFSSPKLTLLRSDDFDSEILGPQWQWNYQPRKDFFSLTERPGWMRLKAFRPIESNQLLKAGNTLTQRTFRKQDNEVIVKMDISQMADGQRNGICHFSSHHSALGVVKEGTQYFIEYRNNGHILKGNEISTSFVWFKTCWGMDGKSQYYYSLDGDNFIQFGEPYQMVWGNYRGDRIGIYCFNDKSESGYVDIDYLHYR</sequence>
<dbReference type="Pfam" id="PF04616">
    <property type="entry name" value="Glyco_hydro_43"/>
    <property type="match status" value="1"/>
</dbReference>
<dbReference type="PANTHER" id="PTHR42812:SF12">
    <property type="entry name" value="BETA-XYLOSIDASE-RELATED"/>
    <property type="match status" value="1"/>
</dbReference>
<dbReference type="SUPFAM" id="SSF75005">
    <property type="entry name" value="Arabinanase/levansucrase/invertase"/>
    <property type="match status" value="1"/>
</dbReference>
<evidence type="ECO:0000256" key="1">
    <source>
        <dbReference type="ARBA" id="ARBA00009865"/>
    </source>
</evidence>
<comment type="similarity">
    <text evidence="1 5">Belongs to the glycosyl hydrolase 43 family.</text>
</comment>
<evidence type="ECO:0000256" key="4">
    <source>
        <dbReference type="PIRSR" id="PIRSR606710-2"/>
    </source>
</evidence>
<evidence type="ECO:0000259" key="6">
    <source>
        <dbReference type="Pfam" id="PF17851"/>
    </source>
</evidence>
<dbReference type="AlphaFoldDB" id="A0A3E4MU79"/>
<feature type="domain" description="Beta-xylosidase C-terminal Concanavalin A-like" evidence="6">
    <location>
        <begin position="348"/>
        <end position="533"/>
    </location>
</feature>
<feature type="site" description="Important for catalytic activity, responsible for pKa modulation of the active site Glu and correct orientation of both the proton donor and substrate" evidence="4">
    <location>
        <position position="170"/>
    </location>
</feature>
<dbReference type="Gene3D" id="2.60.120.200">
    <property type="match status" value="1"/>
</dbReference>
<dbReference type="InterPro" id="IPR051795">
    <property type="entry name" value="Glycosyl_Hydrlase_43"/>
</dbReference>
<dbReference type="InterPro" id="IPR013320">
    <property type="entry name" value="ConA-like_dom_sf"/>
</dbReference>
<dbReference type="CDD" id="cd09001">
    <property type="entry name" value="GH43_FsAxh1-like"/>
    <property type="match status" value="1"/>
</dbReference>
<organism evidence="7 8">
    <name type="scientific">Phocaeicola plebeius</name>
    <dbReference type="NCBI Taxonomy" id="310297"/>
    <lineage>
        <taxon>Bacteria</taxon>
        <taxon>Pseudomonadati</taxon>
        <taxon>Bacteroidota</taxon>
        <taxon>Bacteroidia</taxon>
        <taxon>Bacteroidales</taxon>
        <taxon>Bacteroidaceae</taxon>
        <taxon>Phocaeicola</taxon>
    </lineage>
</organism>
<accession>A0A3E4MU79</accession>
<evidence type="ECO:0000256" key="2">
    <source>
        <dbReference type="ARBA" id="ARBA00022801"/>
    </source>
</evidence>
<dbReference type="SUPFAM" id="SSF49899">
    <property type="entry name" value="Concanavalin A-like lectins/glucanases"/>
    <property type="match status" value="1"/>
</dbReference>
<dbReference type="InterPro" id="IPR023296">
    <property type="entry name" value="Glyco_hydro_beta-prop_sf"/>
</dbReference>
<comment type="caution">
    <text evidence="7">The sequence shown here is derived from an EMBL/GenBank/DDBJ whole genome shotgun (WGS) entry which is preliminary data.</text>
</comment>
<dbReference type="EMBL" id="QSQT01000025">
    <property type="protein sequence ID" value="RGK53247.1"/>
    <property type="molecule type" value="Genomic_DNA"/>
</dbReference>
<evidence type="ECO:0000256" key="5">
    <source>
        <dbReference type="RuleBase" id="RU361187"/>
    </source>
</evidence>
<dbReference type="PANTHER" id="PTHR42812">
    <property type="entry name" value="BETA-XYLOSIDASE"/>
    <property type="match status" value="1"/>
</dbReference>
<reference evidence="7 8" key="1">
    <citation type="submission" date="2018-08" db="EMBL/GenBank/DDBJ databases">
        <title>A genome reference for cultivated species of the human gut microbiota.</title>
        <authorList>
            <person name="Zou Y."/>
            <person name="Xue W."/>
            <person name="Luo G."/>
        </authorList>
    </citation>
    <scope>NUCLEOTIDE SEQUENCE [LARGE SCALE GENOMIC DNA]</scope>
    <source>
        <strain evidence="7 8">TF10-3AC</strain>
    </source>
</reference>
<evidence type="ECO:0000256" key="3">
    <source>
        <dbReference type="ARBA" id="ARBA00023295"/>
    </source>
</evidence>
<keyword evidence="3 5" id="KW-0326">Glycosidase</keyword>
<proteinExistence type="inferred from homology"/>
<dbReference type="GO" id="GO:0004553">
    <property type="term" value="F:hydrolase activity, hydrolyzing O-glycosyl compounds"/>
    <property type="evidence" value="ECO:0007669"/>
    <property type="project" value="InterPro"/>
</dbReference>
<dbReference type="RefSeq" id="WP_117673631.1">
    <property type="nucleotide sequence ID" value="NZ_CABOGR010000025.1"/>
</dbReference>
<gene>
    <name evidence="7" type="ORF">DXD04_12650</name>
</gene>
<dbReference type="Proteomes" id="UP000260862">
    <property type="component" value="Unassembled WGS sequence"/>
</dbReference>